<gene>
    <name evidence="1" type="ORF">BCR36DRAFT_374879</name>
</gene>
<reference evidence="1 2" key="1">
    <citation type="submission" date="2016-08" db="EMBL/GenBank/DDBJ databases">
        <title>Genomes of anaerobic fungi encode conserved fungal cellulosomes for biomass hydrolysis.</title>
        <authorList>
            <consortium name="DOE Joint Genome Institute"/>
            <person name="Haitjema C.H."/>
            <person name="Gilmore S.P."/>
            <person name="Henske J.K."/>
            <person name="Solomon K.V."/>
            <person name="De Groot R."/>
            <person name="Kuo A."/>
            <person name="Mondo S.J."/>
            <person name="Salamov A.A."/>
            <person name="Labutti K."/>
            <person name="Zhao Z."/>
            <person name="Chiniquy J."/>
            <person name="Barry K."/>
            <person name="Brewer H.M."/>
            <person name="Purvine S.O."/>
            <person name="Wright A.T."/>
            <person name="Boxma B."/>
            <person name="Van Alen T."/>
            <person name="Hackstein J.H."/>
            <person name="Baker S.E."/>
            <person name="Grigoriev I.V."/>
            <person name="O'Malley M.A."/>
        </authorList>
    </citation>
    <scope>NUCLEOTIDE SEQUENCE [LARGE SCALE GENOMIC DNA]</scope>
    <source>
        <strain evidence="2">finn</strain>
    </source>
</reference>
<reference evidence="1 2" key="2">
    <citation type="submission" date="2016-08" db="EMBL/GenBank/DDBJ databases">
        <title>Pervasive Adenine N6-methylation of Active Genes in Fungi.</title>
        <authorList>
            <consortium name="DOE Joint Genome Institute"/>
            <person name="Mondo S.J."/>
            <person name="Dannebaum R.O."/>
            <person name="Kuo R.C."/>
            <person name="Labutti K."/>
            <person name="Haridas S."/>
            <person name="Kuo A."/>
            <person name="Salamov A."/>
            <person name="Ahrendt S.R."/>
            <person name="Lipzen A."/>
            <person name="Sullivan W."/>
            <person name="Andreopoulos W.B."/>
            <person name="Clum A."/>
            <person name="Lindquist E."/>
            <person name="Daum C."/>
            <person name="Ramamoorthy G.K."/>
            <person name="Gryganskyi A."/>
            <person name="Culley D."/>
            <person name="Magnuson J.K."/>
            <person name="James T.Y."/>
            <person name="O'Malley M.A."/>
            <person name="Stajich J.E."/>
            <person name="Spatafora J.W."/>
            <person name="Visel A."/>
            <person name="Grigoriev I.V."/>
        </authorList>
    </citation>
    <scope>NUCLEOTIDE SEQUENCE [LARGE SCALE GENOMIC DNA]</scope>
    <source>
        <strain evidence="2">finn</strain>
    </source>
</reference>
<dbReference type="OrthoDB" id="2180796at2759"/>
<evidence type="ECO:0000313" key="2">
    <source>
        <dbReference type="Proteomes" id="UP000193719"/>
    </source>
</evidence>
<protein>
    <submittedName>
        <fullName evidence="1">Uncharacterized protein</fullName>
    </submittedName>
</protein>
<accession>A0A1Y1UWS2</accession>
<organism evidence="1 2">
    <name type="scientific">Piromyces finnis</name>
    <dbReference type="NCBI Taxonomy" id="1754191"/>
    <lineage>
        <taxon>Eukaryota</taxon>
        <taxon>Fungi</taxon>
        <taxon>Fungi incertae sedis</taxon>
        <taxon>Chytridiomycota</taxon>
        <taxon>Chytridiomycota incertae sedis</taxon>
        <taxon>Neocallimastigomycetes</taxon>
        <taxon>Neocallimastigales</taxon>
        <taxon>Neocallimastigaceae</taxon>
        <taxon>Piromyces</taxon>
    </lineage>
</organism>
<comment type="caution">
    <text evidence="1">The sequence shown here is derived from an EMBL/GenBank/DDBJ whole genome shotgun (WGS) entry which is preliminary data.</text>
</comment>
<proteinExistence type="predicted"/>
<sequence>MKTSAADNIFKYDGRDFNIWLKLITNVFIENDIVGFLGKNVLATEPENRELIKKNAIGTNIVLNAIDRKYYQYIANIDNPFEIIQILKALDEDNNNLRAEKWISELKR</sequence>
<evidence type="ECO:0000313" key="1">
    <source>
        <dbReference type="EMBL" id="ORX41948.1"/>
    </source>
</evidence>
<dbReference type="EMBL" id="MCFH01000074">
    <property type="protein sequence ID" value="ORX41948.1"/>
    <property type="molecule type" value="Genomic_DNA"/>
</dbReference>
<dbReference type="AlphaFoldDB" id="A0A1Y1UWS2"/>
<dbReference type="Proteomes" id="UP000193719">
    <property type="component" value="Unassembled WGS sequence"/>
</dbReference>
<keyword evidence="2" id="KW-1185">Reference proteome</keyword>
<name>A0A1Y1UWS2_9FUNG</name>